<feature type="region of interest" description="Disordered" evidence="12">
    <location>
        <begin position="58"/>
        <end position="90"/>
    </location>
</feature>
<comment type="pathway">
    <text evidence="3">Carbohydrate biosynthesis; gluconeogenesis.</text>
</comment>
<evidence type="ECO:0000256" key="7">
    <source>
        <dbReference type="ARBA" id="ARBA00022723"/>
    </source>
</evidence>
<dbReference type="PANTHER" id="PTHR30447:SF0">
    <property type="entry name" value="FRUCTOSE-1,6-BISPHOSPHATASE 1 CLASS 2-RELATED"/>
    <property type="match status" value="1"/>
</dbReference>
<evidence type="ECO:0000256" key="12">
    <source>
        <dbReference type="SAM" id="MobiDB-lite"/>
    </source>
</evidence>
<dbReference type="GO" id="GO:0030388">
    <property type="term" value="P:fructose 1,6-bisphosphate metabolic process"/>
    <property type="evidence" value="ECO:0007669"/>
    <property type="project" value="TreeGrafter"/>
</dbReference>
<dbReference type="PANTHER" id="PTHR30447">
    <property type="entry name" value="FRUCTOSE-1,6-BISPHOSPHATASE CLASS 2"/>
    <property type="match status" value="1"/>
</dbReference>
<dbReference type="EC" id="3.1.3.11" evidence="5"/>
<dbReference type="GO" id="GO:0006094">
    <property type="term" value="P:gluconeogenesis"/>
    <property type="evidence" value="ECO:0007669"/>
    <property type="project" value="UniProtKB-UniPathway"/>
</dbReference>
<dbReference type="eggNOG" id="COG1494">
    <property type="taxonomic scope" value="Bacteria"/>
</dbReference>
<dbReference type="InterPro" id="IPR004464">
    <property type="entry name" value="FBPase_class-2/SBPase"/>
</dbReference>
<keyword evidence="8" id="KW-0378">Hydrolase</keyword>
<accession>U5WMQ4</accession>
<evidence type="ECO:0000256" key="6">
    <source>
        <dbReference type="ARBA" id="ARBA00014392"/>
    </source>
</evidence>
<name>U5WMQ4_MYCKA</name>
<proteinExistence type="inferred from homology"/>
<evidence type="ECO:0000256" key="11">
    <source>
        <dbReference type="ARBA" id="ARBA00032412"/>
    </source>
</evidence>
<keyword evidence="7" id="KW-0479">Metal-binding</keyword>
<sequence length="420" mass="43775">MPASRMQPITSGTSDQNMSRPSCSNRGLAGFGAGCGSTVTWPVSQLVPRDSLLGQSATMTAQGSGSSPATVAKTDPSASRPPRGEAPDRNLALELVRVTEAGAMAAGRWVGRGDKEGGDGAAVDAIRELVNSVSMRGVVVIGEGEKDDAPMLYNGEEVGNGDGPECDFAVDPIDGTTLMSKGMPNAISVLAVADRGAMFDPSAVFYMNKIAVGPDAAHVLDITAPISENIRAVAKVKELSVRDMTVCILDRPRHAQLIHDVRATGARIRLITDGDVAGAISACRPESGTDMLAGIGGTPEGIIAAAAIRCMGGAIQAQLAPKDEAERRKALDAGYDLDQVLTTKDLVAGENVFFCATGVTDGDLLKGVRYYPGGCTTQSIVMRSKSGTVRMIEAYHRLSKLNEYSAIDFTGDTNAAYPLP</sequence>
<feature type="region of interest" description="Disordered" evidence="12">
    <location>
        <begin position="1"/>
        <end position="29"/>
    </location>
</feature>
<reference evidence="13 14" key="1">
    <citation type="submission" date="2013-10" db="EMBL/GenBank/DDBJ databases">
        <title>Genome sequence of Mycobacterium kansasii.</title>
        <authorList>
            <consortium name="McGill University Mycobacterium genome consortium"/>
            <person name="Veyrier F.J."/>
            <person name="Behr M.A."/>
        </authorList>
    </citation>
    <scope>NUCLEOTIDE SEQUENCE [LARGE SCALE GENOMIC DNA]</scope>
    <source>
        <strain evidence="13 14">ATCC 12478</strain>
    </source>
</reference>
<evidence type="ECO:0000256" key="2">
    <source>
        <dbReference type="ARBA" id="ARBA00004496"/>
    </source>
</evidence>
<dbReference type="KEGG" id="mkn:MKAN_08020"/>
<dbReference type="EMBL" id="CP006835">
    <property type="protein sequence ID" value="AGZ50227.1"/>
    <property type="molecule type" value="Genomic_DNA"/>
</dbReference>
<dbReference type="GO" id="GO:0006071">
    <property type="term" value="P:glycerol metabolic process"/>
    <property type="evidence" value="ECO:0007669"/>
    <property type="project" value="InterPro"/>
</dbReference>
<gene>
    <name evidence="13" type="ORF">MKAN_08020</name>
</gene>
<feature type="compositionally biased region" description="Polar residues" evidence="12">
    <location>
        <begin position="58"/>
        <end position="69"/>
    </location>
</feature>
<dbReference type="Gene3D" id="3.30.540.10">
    <property type="entry name" value="Fructose-1,6-Bisphosphatase, subunit A, domain 1"/>
    <property type="match status" value="1"/>
</dbReference>
<dbReference type="GO" id="GO:0042132">
    <property type="term" value="F:fructose 1,6-bisphosphate 1-phosphatase activity"/>
    <property type="evidence" value="ECO:0007669"/>
    <property type="project" value="UniProtKB-EC"/>
</dbReference>
<protein>
    <recommendedName>
        <fullName evidence="6">Fructose-1,6-bisphosphatase class 2</fullName>
        <ecNumber evidence="5">3.1.3.11</ecNumber>
    </recommendedName>
    <alternativeName>
        <fullName evidence="11">D-fructose-1,6-bisphosphate 1-phosphohydrolase class 2</fullName>
    </alternativeName>
</protein>
<evidence type="ECO:0000256" key="3">
    <source>
        <dbReference type="ARBA" id="ARBA00004742"/>
    </source>
</evidence>
<comment type="subcellular location">
    <subcellularLocation>
        <location evidence="2">Cytoplasm</location>
    </subcellularLocation>
</comment>
<evidence type="ECO:0000256" key="9">
    <source>
        <dbReference type="ARBA" id="ARBA00023211"/>
    </source>
</evidence>
<comment type="catalytic activity">
    <reaction evidence="1">
        <text>beta-D-fructose 1,6-bisphosphate + H2O = beta-D-fructose 6-phosphate + phosphate</text>
        <dbReference type="Rhea" id="RHEA:11064"/>
        <dbReference type="ChEBI" id="CHEBI:15377"/>
        <dbReference type="ChEBI" id="CHEBI:32966"/>
        <dbReference type="ChEBI" id="CHEBI:43474"/>
        <dbReference type="ChEBI" id="CHEBI:57634"/>
        <dbReference type="EC" id="3.1.3.11"/>
    </reaction>
</comment>
<evidence type="ECO:0000256" key="5">
    <source>
        <dbReference type="ARBA" id="ARBA00013093"/>
    </source>
</evidence>
<evidence type="ECO:0000256" key="4">
    <source>
        <dbReference type="ARBA" id="ARBA00008989"/>
    </source>
</evidence>
<dbReference type="AlphaFoldDB" id="U5WMQ4"/>
<evidence type="ECO:0000313" key="14">
    <source>
        <dbReference type="Proteomes" id="UP000017786"/>
    </source>
</evidence>
<keyword evidence="10" id="KW-0119">Carbohydrate metabolism</keyword>
<keyword evidence="9" id="KW-0464">Manganese</keyword>
<evidence type="ECO:0000313" key="13">
    <source>
        <dbReference type="EMBL" id="AGZ50227.1"/>
    </source>
</evidence>
<dbReference type="GO" id="GO:0046872">
    <property type="term" value="F:metal ion binding"/>
    <property type="evidence" value="ECO:0007669"/>
    <property type="project" value="UniProtKB-KW"/>
</dbReference>
<dbReference type="GO" id="GO:0005829">
    <property type="term" value="C:cytosol"/>
    <property type="evidence" value="ECO:0007669"/>
    <property type="project" value="TreeGrafter"/>
</dbReference>
<dbReference type="HOGENOM" id="CLU_054938_0_0_11"/>
<comment type="similarity">
    <text evidence="4">Belongs to the FBPase class 2 family.</text>
</comment>
<dbReference type="UniPathway" id="UPA00138"/>
<dbReference type="NCBIfam" id="TIGR00330">
    <property type="entry name" value="glpX"/>
    <property type="match status" value="1"/>
</dbReference>
<dbReference type="FunFam" id="3.40.190.90:FF:000001">
    <property type="entry name" value="Fructose-1,6-bisphosphatase"/>
    <property type="match status" value="1"/>
</dbReference>
<dbReference type="Gene3D" id="3.40.190.90">
    <property type="match status" value="1"/>
</dbReference>
<dbReference type="Proteomes" id="UP000017786">
    <property type="component" value="Chromosome"/>
</dbReference>
<dbReference type="CDD" id="cd01516">
    <property type="entry name" value="FBPase_glpX"/>
    <property type="match status" value="1"/>
</dbReference>
<evidence type="ECO:0000256" key="1">
    <source>
        <dbReference type="ARBA" id="ARBA00001273"/>
    </source>
</evidence>
<evidence type="ECO:0000256" key="10">
    <source>
        <dbReference type="ARBA" id="ARBA00023277"/>
    </source>
</evidence>
<organism evidence="13 14">
    <name type="scientific">Mycobacterium kansasii ATCC 12478</name>
    <dbReference type="NCBI Taxonomy" id="557599"/>
    <lineage>
        <taxon>Bacteria</taxon>
        <taxon>Bacillati</taxon>
        <taxon>Actinomycetota</taxon>
        <taxon>Actinomycetes</taxon>
        <taxon>Mycobacteriales</taxon>
        <taxon>Mycobacteriaceae</taxon>
        <taxon>Mycobacterium</taxon>
    </lineage>
</organism>
<evidence type="ECO:0000256" key="8">
    <source>
        <dbReference type="ARBA" id="ARBA00022801"/>
    </source>
</evidence>
<dbReference type="Pfam" id="PF03320">
    <property type="entry name" value="FBPase_glpX"/>
    <property type="match status" value="1"/>
</dbReference>
<dbReference type="SUPFAM" id="SSF56655">
    <property type="entry name" value="Carbohydrate phosphatase"/>
    <property type="match status" value="1"/>
</dbReference>
<feature type="compositionally biased region" description="Polar residues" evidence="12">
    <location>
        <begin position="7"/>
        <end position="25"/>
    </location>
</feature>